<dbReference type="Pfam" id="PF13175">
    <property type="entry name" value="AAA_15"/>
    <property type="match status" value="2"/>
</dbReference>
<name>A0A2A7UUW7_COMTR</name>
<dbReference type="PIRSF" id="PIRSF034888">
    <property type="entry name" value="P-loop_UCP034888"/>
    <property type="match status" value="1"/>
</dbReference>
<feature type="domain" description="Endonuclease GajA/Old nuclease/RecF-like AAA" evidence="2">
    <location>
        <begin position="249"/>
        <end position="313"/>
    </location>
</feature>
<evidence type="ECO:0000313" key="3">
    <source>
        <dbReference type="EMBL" id="PEH89037.1"/>
    </source>
</evidence>
<dbReference type="AlphaFoldDB" id="A0A2A7UUW7"/>
<dbReference type="InterPro" id="IPR041685">
    <property type="entry name" value="AAA_GajA/Old/RecF-like"/>
</dbReference>
<dbReference type="PANTHER" id="PTHR43581:SF2">
    <property type="entry name" value="EXCINUCLEASE ATPASE SUBUNIT"/>
    <property type="match status" value="1"/>
</dbReference>
<dbReference type="Proteomes" id="UP000220246">
    <property type="component" value="Unassembled WGS sequence"/>
</dbReference>
<dbReference type="Pfam" id="PF12476">
    <property type="entry name" value="DUF3696"/>
    <property type="match status" value="1"/>
</dbReference>
<dbReference type="RefSeq" id="WP_083520379.1">
    <property type="nucleotide sequence ID" value="NZ_PDEA01000001.1"/>
</dbReference>
<dbReference type="PANTHER" id="PTHR43581">
    <property type="entry name" value="ATP/GTP PHOSPHATASE"/>
    <property type="match status" value="1"/>
</dbReference>
<dbReference type="Gene3D" id="3.40.50.300">
    <property type="entry name" value="P-loop containing nucleotide triphosphate hydrolases"/>
    <property type="match status" value="2"/>
</dbReference>
<dbReference type="GeneID" id="80801123"/>
<feature type="domain" description="DUF3696" evidence="1">
    <location>
        <begin position="326"/>
        <end position="371"/>
    </location>
</feature>
<dbReference type="InterPro" id="IPR014592">
    <property type="entry name" value="P-loop_UCP034888"/>
</dbReference>
<dbReference type="OrthoDB" id="3322489at2"/>
<dbReference type="InterPro" id="IPR022532">
    <property type="entry name" value="DUF3696"/>
</dbReference>
<accession>A0A2A7UUW7</accession>
<protein>
    <submittedName>
        <fullName evidence="3">DUF3696 domain-containing protein</fullName>
    </submittedName>
</protein>
<evidence type="ECO:0000259" key="2">
    <source>
        <dbReference type="Pfam" id="PF13175"/>
    </source>
</evidence>
<feature type="domain" description="Endonuclease GajA/Old nuclease/RecF-like AAA" evidence="2">
    <location>
        <begin position="1"/>
        <end position="60"/>
    </location>
</feature>
<gene>
    <name evidence="3" type="ORF">CRM82_10935</name>
</gene>
<dbReference type="EMBL" id="PDEA01000001">
    <property type="protein sequence ID" value="PEH89037.1"/>
    <property type="molecule type" value="Genomic_DNA"/>
</dbReference>
<keyword evidence="4" id="KW-1185">Reference proteome</keyword>
<evidence type="ECO:0000259" key="1">
    <source>
        <dbReference type="Pfam" id="PF12476"/>
    </source>
</evidence>
<evidence type="ECO:0000313" key="4">
    <source>
        <dbReference type="Proteomes" id="UP000220246"/>
    </source>
</evidence>
<dbReference type="SUPFAM" id="SSF52540">
    <property type="entry name" value="P-loop containing nucleoside triphosphate hydrolases"/>
    <property type="match status" value="1"/>
</dbReference>
<dbReference type="STRING" id="1219032.GCA_001515545_01515"/>
<proteinExistence type="predicted"/>
<sequence length="380" mass="41644">MIKRIDLSFFKCFEILKLPLSNLTLLSGTNASGKSSVLQALALLSQTMREHEWSTRLMLNGKSVSLGTVADVVDKLNGRRNIGIGIEGSDGYVRWEFSGDRSEMSMSIELFDGGAGILNKPVHMQYMMPYFNTTTLTHQIGTKLKNLTYITAERIGPREFYELSDPQSAAVVGSAGEHAAGVLHIGRDLPVSAAIALPDVPPTRLRQVEARMRTFFPGCGIDVQQIANANAVSLGIRTSDGTDFHRPINVGFGITQVFPLVVAALSASKNDLLMIENPEVHLHPSGQVKMGIFLAEVARSGVQVLIETHSDHILNGIRRAVKAETLTPEQVSLHFFHDRSLSDQQVLSPSISKDGDIDFWPEGFFDQFDKDSSFFAGWGS</sequence>
<dbReference type="InterPro" id="IPR051396">
    <property type="entry name" value="Bact_Antivir_Def_Nuclease"/>
</dbReference>
<comment type="caution">
    <text evidence="3">The sequence shown here is derived from an EMBL/GenBank/DDBJ whole genome shotgun (WGS) entry which is preliminary data.</text>
</comment>
<reference evidence="4" key="1">
    <citation type="submission" date="2017-09" db="EMBL/GenBank/DDBJ databases">
        <title>FDA dAtabase for Regulatory Grade micrObial Sequences (FDA-ARGOS): Supporting development and validation of Infectious Disease Dx tests.</title>
        <authorList>
            <person name="Minogue T."/>
            <person name="Wolcott M."/>
            <person name="Wasieloski L."/>
            <person name="Aguilar W."/>
            <person name="Moore D."/>
            <person name="Tallon L."/>
            <person name="Sadzewicz L."/>
            <person name="Ott S."/>
            <person name="Zhao X."/>
            <person name="Nagaraj S."/>
            <person name="Vavikolanu K."/>
            <person name="Aluvathingal J."/>
            <person name="Nadendla S."/>
            <person name="Sichtig H."/>
        </authorList>
    </citation>
    <scope>NUCLEOTIDE SEQUENCE [LARGE SCALE GENOMIC DNA]</scope>
    <source>
        <strain evidence="4">FDAARGOS_394</strain>
    </source>
</reference>
<organism evidence="3 4">
    <name type="scientific">Comamonas terrigena</name>
    <dbReference type="NCBI Taxonomy" id="32013"/>
    <lineage>
        <taxon>Bacteria</taxon>
        <taxon>Pseudomonadati</taxon>
        <taxon>Pseudomonadota</taxon>
        <taxon>Betaproteobacteria</taxon>
        <taxon>Burkholderiales</taxon>
        <taxon>Comamonadaceae</taxon>
        <taxon>Comamonas</taxon>
    </lineage>
</organism>
<dbReference type="InterPro" id="IPR027417">
    <property type="entry name" value="P-loop_NTPase"/>
</dbReference>